<protein>
    <submittedName>
        <fullName evidence="1">DNA polymerase-4</fullName>
        <ecNumber evidence="1">2.7.7.7</ecNumber>
    </submittedName>
</protein>
<dbReference type="RefSeq" id="WP_154664263.1">
    <property type="nucleotide sequence ID" value="NZ_JACIDC010000003.1"/>
</dbReference>
<accession>A0A7W6ID84</accession>
<dbReference type="Proteomes" id="UP000519439">
    <property type="component" value="Unassembled WGS sequence"/>
</dbReference>
<gene>
    <name evidence="1" type="ORF">GGR34_000995</name>
</gene>
<dbReference type="EC" id="2.7.7.7" evidence="1"/>
<keyword evidence="2" id="KW-1185">Reference proteome</keyword>
<evidence type="ECO:0000313" key="2">
    <source>
        <dbReference type="Proteomes" id="UP000519439"/>
    </source>
</evidence>
<reference evidence="1 2" key="1">
    <citation type="submission" date="2020-08" db="EMBL/GenBank/DDBJ databases">
        <title>Genomic Encyclopedia of Type Strains, Phase IV (KMG-IV): sequencing the most valuable type-strain genomes for metagenomic binning, comparative biology and taxonomic classification.</title>
        <authorList>
            <person name="Goeker M."/>
        </authorList>
    </citation>
    <scope>NUCLEOTIDE SEQUENCE [LARGE SCALE GENOMIC DNA]</scope>
    <source>
        <strain evidence="1 2">DSM 15743</strain>
    </source>
</reference>
<sequence>MTLRLKDKDFRLLTRTRSGFSPDPARRPSVRAGAALPKASCDGTAFRLIGAADLCDGADADKGDLADQSVVRQAHMEAAIDKIRDKFGAGTVQKGIMLRKT</sequence>
<dbReference type="EMBL" id="JACIDC010000003">
    <property type="protein sequence ID" value="MBB4039353.1"/>
    <property type="molecule type" value="Genomic_DNA"/>
</dbReference>
<comment type="caution">
    <text evidence="1">The sequence shown here is derived from an EMBL/GenBank/DDBJ whole genome shotgun (WGS) entry which is preliminary data.</text>
</comment>
<keyword evidence="1" id="KW-0808">Transferase</keyword>
<evidence type="ECO:0000313" key="1">
    <source>
        <dbReference type="EMBL" id="MBB4039353.1"/>
    </source>
</evidence>
<name>A0A7W6ID84_9HYPH</name>
<dbReference type="GO" id="GO:0003887">
    <property type="term" value="F:DNA-directed DNA polymerase activity"/>
    <property type="evidence" value="ECO:0007669"/>
    <property type="project" value="UniProtKB-EC"/>
</dbReference>
<keyword evidence="1" id="KW-0548">Nucleotidyltransferase</keyword>
<dbReference type="AlphaFoldDB" id="A0A7W6ID84"/>
<organism evidence="1 2">
    <name type="scientific">Microvirga flocculans</name>
    <dbReference type="NCBI Taxonomy" id="217168"/>
    <lineage>
        <taxon>Bacteria</taxon>
        <taxon>Pseudomonadati</taxon>
        <taxon>Pseudomonadota</taxon>
        <taxon>Alphaproteobacteria</taxon>
        <taxon>Hyphomicrobiales</taxon>
        <taxon>Methylobacteriaceae</taxon>
        <taxon>Microvirga</taxon>
    </lineage>
</organism>
<proteinExistence type="predicted"/>